<accession>A0A6B2KS89</accession>
<proteinExistence type="predicted"/>
<name>A0A6B2KS89_9NEIS</name>
<evidence type="ECO:0000313" key="1">
    <source>
        <dbReference type="EMBL" id="NDV12994.1"/>
    </source>
</evidence>
<keyword evidence="2" id="KW-1185">Reference proteome</keyword>
<protein>
    <submittedName>
        <fullName evidence="1">Uncharacterized protein</fullName>
    </submittedName>
</protein>
<dbReference type="Proteomes" id="UP000482578">
    <property type="component" value="Unassembled WGS sequence"/>
</dbReference>
<comment type="caution">
    <text evidence="1">The sequence shown here is derived from an EMBL/GenBank/DDBJ whole genome shotgun (WGS) entry which is preliminary data.</text>
</comment>
<sequence length="277" mass="30802">MSATAISTAFRTSANFSSDGEVELFRKLAKAIEYGSSSIFVEETHGAVKYNVEFNLTTGIKTRCEIADLLIISRSDFAPFYRATFWQAKKQAKAKWVAHGTADRHVDFKGQFNQWDLLSRRPAIAGVPPFMPPGDLLTSFSSGSIGSFGIFYERASQIELVHSVAKFISCSSPKTTHSTMVANAYIEQYFYNGPEILVRTELETFLDALLDHQVGAPLDLAMQTHRWLLAYARSKVSATRGQTFNAFFDVIDDVDTMDVLHSKDGLSVLLVDTRQTA</sequence>
<evidence type="ECO:0000313" key="2">
    <source>
        <dbReference type="Proteomes" id="UP000482578"/>
    </source>
</evidence>
<dbReference type="RefSeq" id="WP_163316205.1">
    <property type="nucleotide sequence ID" value="NZ_JAAGAA010000007.1"/>
</dbReference>
<dbReference type="EMBL" id="JAAGAA010000007">
    <property type="protein sequence ID" value="NDV12994.1"/>
    <property type="molecule type" value="Genomic_DNA"/>
</dbReference>
<organism evidence="1 2">
    <name type="scientific">Crenobacter caeni</name>
    <dbReference type="NCBI Taxonomy" id="2705474"/>
    <lineage>
        <taxon>Bacteria</taxon>
        <taxon>Pseudomonadati</taxon>
        <taxon>Pseudomonadota</taxon>
        <taxon>Betaproteobacteria</taxon>
        <taxon>Neisseriales</taxon>
        <taxon>Neisseriaceae</taxon>
        <taxon>Crenobacter</taxon>
    </lineage>
</organism>
<dbReference type="AlphaFoldDB" id="A0A6B2KS89"/>
<reference evidence="1 2" key="1">
    <citation type="submission" date="2020-02" db="EMBL/GenBank/DDBJ databases">
        <authorList>
            <person name="Yang Z."/>
        </authorList>
    </citation>
    <scope>NUCLEOTIDE SEQUENCE [LARGE SCALE GENOMIC DNA]</scope>
    <source>
        <strain evidence="1 2">HX-7-9</strain>
    </source>
</reference>
<gene>
    <name evidence="1" type="ORF">GZH52_09300</name>
</gene>